<evidence type="ECO:0000313" key="17">
    <source>
        <dbReference type="RefSeq" id="XP_022097278.1"/>
    </source>
</evidence>
<dbReference type="CDD" id="cd06613">
    <property type="entry name" value="STKc_MAP4K3_like"/>
    <property type="match status" value="1"/>
</dbReference>
<evidence type="ECO:0000256" key="8">
    <source>
        <dbReference type="ARBA" id="ARBA00022840"/>
    </source>
</evidence>
<dbReference type="KEGG" id="aplc:110982861"/>
<dbReference type="SMART" id="SM00220">
    <property type="entry name" value="S_TKc"/>
    <property type="match status" value="1"/>
</dbReference>
<name>A0A8B7YVE9_ACAPL</name>
<comment type="catalytic activity">
    <reaction evidence="9">
        <text>L-seryl-[protein] + ATP = O-phospho-L-seryl-[protein] + ADP + H(+)</text>
        <dbReference type="Rhea" id="RHEA:17989"/>
        <dbReference type="Rhea" id="RHEA-COMP:9863"/>
        <dbReference type="Rhea" id="RHEA-COMP:11604"/>
        <dbReference type="ChEBI" id="CHEBI:15378"/>
        <dbReference type="ChEBI" id="CHEBI:29999"/>
        <dbReference type="ChEBI" id="CHEBI:30616"/>
        <dbReference type="ChEBI" id="CHEBI:83421"/>
        <dbReference type="ChEBI" id="CHEBI:456216"/>
        <dbReference type="EC" id="2.7.11.1"/>
    </reaction>
</comment>
<feature type="domain" description="CNH" evidence="15">
    <location>
        <begin position="594"/>
        <end position="908"/>
    </location>
</feature>
<dbReference type="PANTHER" id="PTHR48012:SF18">
    <property type="entry name" value="HAPPYHOUR, ISOFORM A"/>
    <property type="match status" value="1"/>
</dbReference>
<evidence type="ECO:0000256" key="5">
    <source>
        <dbReference type="ARBA" id="ARBA00022679"/>
    </source>
</evidence>
<keyword evidence="7 9" id="KW-0418">Kinase</keyword>
<dbReference type="GO" id="GO:0005737">
    <property type="term" value="C:cytoplasm"/>
    <property type="evidence" value="ECO:0007669"/>
    <property type="project" value="TreeGrafter"/>
</dbReference>
<feature type="compositionally biased region" description="Low complexity" evidence="13">
    <location>
        <begin position="499"/>
        <end position="513"/>
    </location>
</feature>
<dbReference type="PROSITE" id="PS50011">
    <property type="entry name" value="PROTEIN_KINASE_DOM"/>
    <property type="match status" value="1"/>
</dbReference>
<dbReference type="GO" id="GO:0008349">
    <property type="term" value="F:MAP kinase kinase kinase kinase activity"/>
    <property type="evidence" value="ECO:0007669"/>
    <property type="project" value="InterPro"/>
</dbReference>
<feature type="compositionally biased region" description="Basic and acidic residues" evidence="13">
    <location>
        <begin position="422"/>
        <end position="442"/>
    </location>
</feature>
<evidence type="ECO:0000256" key="7">
    <source>
        <dbReference type="ARBA" id="ARBA00022777"/>
    </source>
</evidence>
<feature type="compositionally biased region" description="Basic and acidic residues" evidence="13">
    <location>
        <begin position="324"/>
        <end position="334"/>
    </location>
</feature>
<dbReference type="Proteomes" id="UP000694845">
    <property type="component" value="Unplaced"/>
</dbReference>
<evidence type="ECO:0000256" key="2">
    <source>
        <dbReference type="ARBA" id="ARBA00008874"/>
    </source>
</evidence>
<evidence type="ECO:0000256" key="9">
    <source>
        <dbReference type="PIRNR" id="PIRNR038172"/>
    </source>
</evidence>
<evidence type="ECO:0000256" key="1">
    <source>
        <dbReference type="ARBA" id="ARBA00001946"/>
    </source>
</evidence>
<keyword evidence="4" id="KW-0597">Phosphoprotein</keyword>
<dbReference type="InterPro" id="IPR000719">
    <property type="entry name" value="Prot_kinase_dom"/>
</dbReference>
<keyword evidence="6 9" id="KW-0547">Nucleotide-binding</keyword>
<keyword evidence="5 9" id="KW-0808">Transferase</keyword>
<keyword evidence="8 9" id="KW-0067">ATP-binding</keyword>
<dbReference type="OrthoDB" id="8693905at2759"/>
<comment type="catalytic activity">
    <reaction evidence="9">
        <text>L-threonyl-[protein] + ATP = O-phospho-L-threonyl-[protein] + ADP + H(+)</text>
        <dbReference type="Rhea" id="RHEA:46608"/>
        <dbReference type="Rhea" id="RHEA-COMP:11060"/>
        <dbReference type="Rhea" id="RHEA-COMP:11605"/>
        <dbReference type="ChEBI" id="CHEBI:15378"/>
        <dbReference type="ChEBI" id="CHEBI:30013"/>
        <dbReference type="ChEBI" id="CHEBI:30616"/>
        <dbReference type="ChEBI" id="CHEBI:61977"/>
        <dbReference type="ChEBI" id="CHEBI:456216"/>
        <dbReference type="EC" id="2.7.11.1"/>
    </reaction>
</comment>
<dbReference type="InterPro" id="IPR021160">
    <property type="entry name" value="MAPKKKK"/>
</dbReference>
<comment type="function">
    <text evidence="9">Serine/threonine kinase that plays a role in the response to environmental stress. Appears to act upstream of the JUN N-terminal pathway.</text>
</comment>
<gene>
    <name evidence="17" type="primary">LOC110982861</name>
</gene>
<dbReference type="PROSITE" id="PS00107">
    <property type="entry name" value="PROTEIN_KINASE_ATP"/>
    <property type="match status" value="1"/>
</dbReference>
<evidence type="ECO:0000259" key="14">
    <source>
        <dbReference type="PROSITE" id="PS50011"/>
    </source>
</evidence>
<dbReference type="RefSeq" id="XP_022097278.1">
    <property type="nucleotide sequence ID" value="XM_022241586.1"/>
</dbReference>
<dbReference type="PROSITE" id="PS00108">
    <property type="entry name" value="PROTEIN_KINASE_ST"/>
    <property type="match status" value="1"/>
</dbReference>
<evidence type="ECO:0000256" key="12">
    <source>
        <dbReference type="PROSITE-ProRule" id="PRU10141"/>
    </source>
</evidence>
<protein>
    <recommendedName>
        <fullName evidence="9">Mitogen-activated protein kinase kinase kinase kinase</fullName>
        <ecNumber evidence="9">2.7.11.1</ecNumber>
    </recommendedName>
</protein>
<dbReference type="Pfam" id="PF00780">
    <property type="entry name" value="CNH"/>
    <property type="match status" value="1"/>
</dbReference>
<dbReference type="OMA" id="XQYIIFG"/>
<keyword evidence="16" id="KW-1185">Reference proteome</keyword>
<dbReference type="PANTHER" id="PTHR48012">
    <property type="entry name" value="STERILE20-LIKE KINASE, ISOFORM B-RELATED"/>
    <property type="match status" value="1"/>
</dbReference>
<feature type="domain" description="Protein kinase" evidence="14">
    <location>
        <begin position="15"/>
        <end position="272"/>
    </location>
</feature>
<dbReference type="Gene3D" id="1.10.510.10">
    <property type="entry name" value="Transferase(Phosphotransferase) domain 1"/>
    <property type="match status" value="1"/>
</dbReference>
<dbReference type="EC" id="2.7.11.1" evidence="9"/>
<evidence type="ECO:0000313" key="16">
    <source>
        <dbReference type="Proteomes" id="UP000694845"/>
    </source>
</evidence>
<comment type="cofactor">
    <cofactor evidence="1 9">
        <name>Mg(2+)</name>
        <dbReference type="ChEBI" id="CHEBI:18420"/>
    </cofactor>
</comment>
<dbReference type="InterPro" id="IPR050629">
    <property type="entry name" value="STE20/SPS1-PAK"/>
</dbReference>
<dbReference type="InterPro" id="IPR017441">
    <property type="entry name" value="Protein_kinase_ATP_BS"/>
</dbReference>
<feature type="binding site" evidence="11 12">
    <location>
        <position position="44"/>
    </location>
    <ligand>
        <name>ATP</name>
        <dbReference type="ChEBI" id="CHEBI:30616"/>
    </ligand>
</feature>
<evidence type="ECO:0000256" key="4">
    <source>
        <dbReference type="ARBA" id="ARBA00022553"/>
    </source>
</evidence>
<dbReference type="FunFam" id="1.10.510.10:FF:000031">
    <property type="entry name" value="Mitogen-activated protein kinase kinase kinase kinase"/>
    <property type="match status" value="1"/>
</dbReference>
<dbReference type="InterPro" id="IPR001180">
    <property type="entry name" value="CNH_dom"/>
</dbReference>
<feature type="compositionally biased region" description="Basic and acidic residues" evidence="13">
    <location>
        <begin position="381"/>
        <end position="406"/>
    </location>
</feature>
<keyword evidence="3 9" id="KW-0723">Serine/threonine-protein kinase</keyword>
<feature type="compositionally biased region" description="Pro residues" evidence="13">
    <location>
        <begin position="514"/>
        <end position="525"/>
    </location>
</feature>
<dbReference type="AlphaFoldDB" id="A0A8B7YVE9"/>
<evidence type="ECO:0000259" key="15">
    <source>
        <dbReference type="PROSITE" id="PS50219"/>
    </source>
</evidence>
<evidence type="ECO:0000256" key="13">
    <source>
        <dbReference type="SAM" id="MobiDB-lite"/>
    </source>
</evidence>
<feature type="region of interest" description="Disordered" evidence="13">
    <location>
        <begin position="314"/>
        <end position="561"/>
    </location>
</feature>
<organism evidence="16 17">
    <name type="scientific">Acanthaster planci</name>
    <name type="common">Crown-of-thorns starfish</name>
    <dbReference type="NCBI Taxonomy" id="133434"/>
    <lineage>
        <taxon>Eukaryota</taxon>
        <taxon>Metazoa</taxon>
        <taxon>Echinodermata</taxon>
        <taxon>Eleutherozoa</taxon>
        <taxon>Asterozoa</taxon>
        <taxon>Asteroidea</taxon>
        <taxon>Valvatacea</taxon>
        <taxon>Valvatida</taxon>
        <taxon>Acanthasteridae</taxon>
        <taxon>Acanthaster</taxon>
    </lineage>
</organism>
<evidence type="ECO:0000256" key="10">
    <source>
        <dbReference type="PIRSR" id="PIRSR038172-1"/>
    </source>
</evidence>
<dbReference type="GO" id="GO:0005524">
    <property type="term" value="F:ATP binding"/>
    <property type="evidence" value="ECO:0007669"/>
    <property type="project" value="UniProtKB-UniRule"/>
</dbReference>
<accession>A0A8B7YVE9</accession>
<evidence type="ECO:0000256" key="6">
    <source>
        <dbReference type="ARBA" id="ARBA00022741"/>
    </source>
</evidence>
<dbReference type="InterPro" id="IPR008271">
    <property type="entry name" value="Ser/Thr_kinase_AS"/>
</dbReference>
<comment type="similarity">
    <text evidence="2 9">Belongs to the protein kinase superfamily. STE Ser/Thr protein kinase family. STE20 subfamily.</text>
</comment>
<dbReference type="SUPFAM" id="SSF56112">
    <property type="entry name" value="Protein kinase-like (PK-like)"/>
    <property type="match status" value="1"/>
</dbReference>
<dbReference type="InterPro" id="IPR011009">
    <property type="entry name" value="Kinase-like_dom_sf"/>
</dbReference>
<dbReference type="PROSITE" id="PS50219">
    <property type="entry name" value="CNH"/>
    <property type="match status" value="1"/>
</dbReference>
<feature type="active site" description="Proton acceptor" evidence="10">
    <location>
        <position position="135"/>
    </location>
</feature>
<dbReference type="GeneID" id="110982861"/>
<proteinExistence type="inferred from homology"/>
<evidence type="ECO:0000256" key="3">
    <source>
        <dbReference type="ARBA" id="ARBA00022527"/>
    </source>
</evidence>
<feature type="compositionally biased region" description="Basic and acidic residues" evidence="13">
    <location>
        <begin position="452"/>
        <end position="473"/>
    </location>
</feature>
<feature type="binding site" evidence="11">
    <location>
        <begin position="21"/>
        <end position="29"/>
    </location>
    <ligand>
        <name>ATP</name>
        <dbReference type="ChEBI" id="CHEBI:30616"/>
    </ligand>
</feature>
<dbReference type="SMART" id="SM00036">
    <property type="entry name" value="CNH"/>
    <property type="match status" value="1"/>
</dbReference>
<evidence type="ECO:0000256" key="11">
    <source>
        <dbReference type="PIRSR" id="PIRSR038172-2"/>
    </source>
</evidence>
<sequence length="935" mass="105737">MNSRLVQNKNPLEDFELLQRIGSGTYGDVYKAKMVADGNLAALKVIKVDPGDDVEIIQKEIAIMKECRHKNIVMYFGSYSRRDKLWIAMEYCGGGSLQDIYHMTGPLTEEQIAYVCQETLHGLNYLHTLNMMHRDIKGANILLTDDGDCKLADFGVSAQITQTTMKRKSFIGTPYWMAPEVAAVERTGGYNSQCDIWAVGITAIELAELQPPMFDLHPMRALYLMSKKNFVPPKLKEQTKWSGNFHGFLKSALTKNPKKRPLAEKLLRHPFFTDTPGLGQHLMRQLLDKAHNINSTPTYLPMDDEEEDILEVSAANARKRVPSRRTEKSRDRPQSEINAENVKYAVEITPQNSVPPKAKQEDDDMDSMGDPDYQMSSDWAPARREPPKEPARENFRRPVPRPRDPQRLPSSPPAPSNNDNDVDNRKSLLKSVAEELQKRGHETNNFSELETQYEHGKKSERLAMENATKEGPPRKTMPQSEEGPPLPPKQKSVHFREASNNNSVPTPPSSQRASPPPRVPPPVAPRPNGRAPTTNGENMDLESNSESSPPVVPPRRNRFPDFLVPKNTETGHGVVQTPQVPMGACFSKVFNECPLIVYSSTSWVHPETKDQYIIFACEEGIYTFNLNQIHEGVMDQIFPRRTTYVYVINNVMMSLTGKTPSLYQHNLLALIDKNFHRFHIPSKLGDRLQRIPDKLVPRKFAVSHKVPDTKGCTRCCIVRNPFDGHKYLCGALPNGVVLLQWYEPMNKFLQVKVFDCPLPPEIKVFEMLIKHDSEFPIVCVGVARGTDRKHLSFDLINLNTTSSWFVGHPPEDKLLDVVHISQLEKDTVLVCFDREVKVVNLNGKPKSNRKLSAELHFDFAVEDLVVLQDSVLAFHKHGMQGRSFRSNEVTQEICDKSKLFTLLGAEKLIILKSHPTDNPQAPSNIYMLTGHANTL</sequence>
<reference evidence="17" key="1">
    <citation type="submission" date="2025-08" db="UniProtKB">
        <authorList>
            <consortium name="RefSeq"/>
        </authorList>
    </citation>
    <scope>IDENTIFICATION</scope>
</reference>
<dbReference type="PIRSF" id="PIRSF038172">
    <property type="entry name" value="MAPKKKK"/>
    <property type="match status" value="1"/>
</dbReference>
<dbReference type="Pfam" id="PF00069">
    <property type="entry name" value="Pkinase"/>
    <property type="match status" value="1"/>
</dbReference>